<reference evidence="1" key="1">
    <citation type="submission" date="2021-05" db="EMBL/GenBank/DDBJ databases">
        <authorList>
            <person name="Alioto T."/>
            <person name="Alioto T."/>
            <person name="Gomez Garrido J."/>
        </authorList>
    </citation>
    <scope>NUCLEOTIDE SEQUENCE</scope>
</reference>
<organism evidence="1">
    <name type="scientific">Cacopsylla melanoneura</name>
    <dbReference type="NCBI Taxonomy" id="428564"/>
    <lineage>
        <taxon>Eukaryota</taxon>
        <taxon>Metazoa</taxon>
        <taxon>Ecdysozoa</taxon>
        <taxon>Arthropoda</taxon>
        <taxon>Hexapoda</taxon>
        <taxon>Insecta</taxon>
        <taxon>Pterygota</taxon>
        <taxon>Neoptera</taxon>
        <taxon>Paraneoptera</taxon>
        <taxon>Hemiptera</taxon>
        <taxon>Sternorrhyncha</taxon>
        <taxon>Psylloidea</taxon>
        <taxon>Psyllidae</taxon>
        <taxon>Psyllinae</taxon>
        <taxon>Cacopsylla</taxon>
    </lineage>
</organism>
<accession>A0A8D8LUG7</accession>
<dbReference type="AlphaFoldDB" id="A0A8D8LUG7"/>
<dbReference type="EMBL" id="HBUF01032619">
    <property type="protein sequence ID" value="CAG6615339.1"/>
    <property type="molecule type" value="Transcribed_RNA"/>
</dbReference>
<name>A0A8D8LUG7_9HEMI</name>
<evidence type="ECO:0000313" key="1">
    <source>
        <dbReference type="EMBL" id="CAG6615341.1"/>
    </source>
</evidence>
<protein>
    <submittedName>
        <fullName evidence="1">Uncharacterized protein</fullName>
    </submittedName>
</protein>
<dbReference type="EMBL" id="HBUF01032620">
    <property type="protein sequence ID" value="CAG6615341.1"/>
    <property type="molecule type" value="Transcribed_RNA"/>
</dbReference>
<proteinExistence type="predicted"/>
<sequence length="188" mass="20369">MRRILSVPSLTVTLFISSSEKLPSNSSTVERRYSPEWPVSVSWTEGVRTGLGTAGPRSSSPDSTVRFQGISRFISTKSNPHPTSSKVCTGARKPPLCTEYSPPLPTLSQGQLCAPSPCKPSVIRLRATSRSRVSSTLIGCPCKVPRCQTPGLASVLMTLEHYQISLSTLSRLIHSWTNPCLLSLVIQS</sequence>
<dbReference type="EMBL" id="HBUF01032618">
    <property type="protein sequence ID" value="CAG6615337.1"/>
    <property type="molecule type" value="Transcribed_RNA"/>
</dbReference>